<name>A0A9P7EVW7_9AGAM</name>
<protein>
    <submittedName>
        <fullName evidence="1">Uncharacterized protein</fullName>
    </submittedName>
</protein>
<dbReference type="InterPro" id="IPR016024">
    <property type="entry name" value="ARM-type_fold"/>
</dbReference>
<dbReference type="SUPFAM" id="SSF48371">
    <property type="entry name" value="ARM repeat"/>
    <property type="match status" value="1"/>
</dbReference>
<gene>
    <name evidence="1" type="ORF">F5147DRAFT_585273</name>
</gene>
<dbReference type="EMBL" id="JABBWM010000083">
    <property type="protein sequence ID" value="KAG2093757.1"/>
    <property type="molecule type" value="Genomic_DNA"/>
</dbReference>
<evidence type="ECO:0000313" key="2">
    <source>
        <dbReference type="Proteomes" id="UP000823399"/>
    </source>
</evidence>
<organism evidence="1 2">
    <name type="scientific">Suillus discolor</name>
    <dbReference type="NCBI Taxonomy" id="1912936"/>
    <lineage>
        <taxon>Eukaryota</taxon>
        <taxon>Fungi</taxon>
        <taxon>Dikarya</taxon>
        <taxon>Basidiomycota</taxon>
        <taxon>Agaricomycotina</taxon>
        <taxon>Agaricomycetes</taxon>
        <taxon>Agaricomycetidae</taxon>
        <taxon>Boletales</taxon>
        <taxon>Suillineae</taxon>
        <taxon>Suillaceae</taxon>
        <taxon>Suillus</taxon>
    </lineage>
</organism>
<accession>A0A9P7EVW7</accession>
<dbReference type="InterPro" id="IPR011989">
    <property type="entry name" value="ARM-like"/>
</dbReference>
<proteinExistence type="predicted"/>
<dbReference type="Gene3D" id="1.25.10.10">
    <property type="entry name" value="Leucine-rich Repeat Variant"/>
    <property type="match status" value="1"/>
</dbReference>
<sequence length="108" mass="12096">YFDFDPLHALLKILSPSSNSAETCSRVLYALSGLLKPNAAAVKKMSVVDGWSALRMCLEDSEIRVRRKTTFLLNTLLLPSQPPIKHRPSHIRKCATPNPRKFACFDAL</sequence>
<comment type="caution">
    <text evidence="1">The sequence shown here is derived from an EMBL/GenBank/DDBJ whole genome shotgun (WGS) entry which is preliminary data.</text>
</comment>
<keyword evidence="2" id="KW-1185">Reference proteome</keyword>
<dbReference type="RefSeq" id="XP_041287315.1">
    <property type="nucleotide sequence ID" value="XM_041431857.1"/>
</dbReference>
<dbReference type="Proteomes" id="UP000823399">
    <property type="component" value="Unassembled WGS sequence"/>
</dbReference>
<reference evidence="1" key="1">
    <citation type="journal article" date="2020" name="New Phytol.">
        <title>Comparative genomics reveals dynamic genome evolution in host specialist ectomycorrhizal fungi.</title>
        <authorList>
            <person name="Lofgren L.A."/>
            <person name="Nguyen N.H."/>
            <person name="Vilgalys R."/>
            <person name="Ruytinx J."/>
            <person name="Liao H.L."/>
            <person name="Branco S."/>
            <person name="Kuo A."/>
            <person name="LaButti K."/>
            <person name="Lipzen A."/>
            <person name="Andreopoulos W."/>
            <person name="Pangilinan J."/>
            <person name="Riley R."/>
            <person name="Hundley H."/>
            <person name="Na H."/>
            <person name="Barry K."/>
            <person name="Grigoriev I.V."/>
            <person name="Stajich J.E."/>
            <person name="Kennedy P.G."/>
        </authorList>
    </citation>
    <scope>NUCLEOTIDE SEQUENCE</scope>
    <source>
        <strain evidence="1">FC423</strain>
    </source>
</reference>
<dbReference type="OrthoDB" id="10250458at2759"/>
<feature type="non-terminal residue" evidence="1">
    <location>
        <position position="1"/>
    </location>
</feature>
<dbReference type="AlphaFoldDB" id="A0A9P7EVW7"/>
<dbReference type="GeneID" id="64694116"/>
<evidence type="ECO:0000313" key="1">
    <source>
        <dbReference type="EMBL" id="KAG2093757.1"/>
    </source>
</evidence>